<protein>
    <submittedName>
        <fullName evidence="2">NAD(P)-dependent oxidoreductase</fullName>
    </submittedName>
</protein>
<dbReference type="Pfam" id="PF13460">
    <property type="entry name" value="NAD_binding_10"/>
    <property type="match status" value="1"/>
</dbReference>
<sequence>MKIAVIAANGKAGKLITNEAVNRGLDVTAVVRGENKTNATTVIQKDLFDLTKEDIAEFDVIIDAFGQPNQDKLDEHSKSLALLSDLVSDTKQRLLIIGGAGSLFVDAAHTMRLVDSPDFPEMFKNTALAQTKTLEEIQDRDDVLWTFISPAPDFQYEGQRTGSYQISSDEVIGTSVSYADYAIAMVDEAIEGKYIQKRFAVFSK</sequence>
<dbReference type="PANTHER" id="PTHR43355">
    <property type="entry name" value="FLAVIN REDUCTASE (NADPH)"/>
    <property type="match status" value="1"/>
</dbReference>
<dbReference type="Gene3D" id="3.40.50.720">
    <property type="entry name" value="NAD(P)-binding Rossmann-like Domain"/>
    <property type="match status" value="1"/>
</dbReference>
<dbReference type="InterPro" id="IPR016040">
    <property type="entry name" value="NAD(P)-bd_dom"/>
</dbReference>
<accession>A0A3A0W519</accession>
<evidence type="ECO:0000313" key="2">
    <source>
        <dbReference type="EMBL" id="RIP35752.1"/>
    </source>
</evidence>
<evidence type="ECO:0000313" key="3">
    <source>
        <dbReference type="Proteomes" id="UP000265541"/>
    </source>
</evidence>
<gene>
    <name evidence="2" type="ORF">BUZ14_03640</name>
</gene>
<dbReference type="GO" id="GO:0016646">
    <property type="term" value="F:oxidoreductase activity, acting on the CH-NH group of donors, NAD or NADP as acceptor"/>
    <property type="evidence" value="ECO:0007669"/>
    <property type="project" value="TreeGrafter"/>
</dbReference>
<dbReference type="CDD" id="cd05244">
    <property type="entry name" value="BVR-B_like_SDR_a"/>
    <property type="match status" value="1"/>
</dbReference>
<dbReference type="OrthoDB" id="9785372at2"/>
<comment type="caution">
    <text evidence="2">The sequence shown here is derived from an EMBL/GenBank/DDBJ whole genome shotgun (WGS) entry which is preliminary data.</text>
</comment>
<dbReference type="Proteomes" id="UP000265541">
    <property type="component" value="Unassembled WGS sequence"/>
</dbReference>
<dbReference type="RefSeq" id="WP_119484535.1">
    <property type="nucleotide sequence ID" value="NZ_QYJN01000002.1"/>
</dbReference>
<name>A0A3A0W519_STAGA</name>
<reference evidence="2 3" key="1">
    <citation type="journal article" date="2016" name="Front. Microbiol.">
        <title>Comprehensive Phylogenetic Analysis of Bovine Non-aureus Staphylococci Species Based on Whole-Genome Sequencing.</title>
        <authorList>
            <person name="Naushad S."/>
            <person name="Barkema H.W."/>
            <person name="Luby C."/>
            <person name="Condas L.A."/>
            <person name="Nobrega D.B."/>
            <person name="Carson D.A."/>
            <person name="De Buck J."/>
        </authorList>
    </citation>
    <scope>NUCLEOTIDE SEQUENCE [LARGE SCALE GENOMIC DNA]</scope>
    <source>
        <strain evidence="2 3">SNUC 4781</strain>
    </source>
</reference>
<organism evidence="2 3">
    <name type="scientific">Staphylococcus gallinarum</name>
    <dbReference type="NCBI Taxonomy" id="1293"/>
    <lineage>
        <taxon>Bacteria</taxon>
        <taxon>Bacillati</taxon>
        <taxon>Bacillota</taxon>
        <taxon>Bacilli</taxon>
        <taxon>Bacillales</taxon>
        <taxon>Staphylococcaceae</taxon>
        <taxon>Staphylococcus</taxon>
    </lineage>
</organism>
<dbReference type="InterPro" id="IPR036291">
    <property type="entry name" value="NAD(P)-bd_dom_sf"/>
</dbReference>
<dbReference type="InterPro" id="IPR051606">
    <property type="entry name" value="Polyketide_Oxido-like"/>
</dbReference>
<feature type="domain" description="NAD(P)-binding" evidence="1">
    <location>
        <begin position="8"/>
        <end position="187"/>
    </location>
</feature>
<dbReference type="EMBL" id="QYJN01000002">
    <property type="protein sequence ID" value="RIP35752.1"/>
    <property type="molecule type" value="Genomic_DNA"/>
</dbReference>
<dbReference type="SUPFAM" id="SSF51735">
    <property type="entry name" value="NAD(P)-binding Rossmann-fold domains"/>
    <property type="match status" value="1"/>
</dbReference>
<dbReference type="AlphaFoldDB" id="A0A3A0W519"/>
<dbReference type="PANTHER" id="PTHR43355:SF2">
    <property type="entry name" value="FLAVIN REDUCTASE (NADPH)"/>
    <property type="match status" value="1"/>
</dbReference>
<proteinExistence type="predicted"/>
<evidence type="ECO:0000259" key="1">
    <source>
        <dbReference type="Pfam" id="PF13460"/>
    </source>
</evidence>